<dbReference type="EMBL" id="JAGGNH010000008">
    <property type="protein sequence ID" value="KAJ0965718.1"/>
    <property type="molecule type" value="Genomic_DNA"/>
</dbReference>
<proteinExistence type="predicted"/>
<gene>
    <name evidence="3" type="ORF">J5N97_026856</name>
</gene>
<evidence type="ECO:0008006" key="5">
    <source>
        <dbReference type="Google" id="ProtNLM"/>
    </source>
</evidence>
<dbReference type="InterPro" id="IPR044660">
    <property type="entry name" value="IBH1-like"/>
</dbReference>
<dbReference type="GO" id="GO:0006355">
    <property type="term" value="P:regulation of DNA-templated transcription"/>
    <property type="evidence" value="ECO:0007669"/>
    <property type="project" value="InterPro"/>
</dbReference>
<keyword evidence="1" id="KW-0805">Transcription regulation</keyword>
<keyword evidence="2" id="KW-0804">Transcription</keyword>
<dbReference type="OrthoDB" id="1363133at2759"/>
<reference evidence="3" key="1">
    <citation type="submission" date="2021-03" db="EMBL/GenBank/DDBJ databases">
        <authorList>
            <person name="Li Z."/>
            <person name="Yang C."/>
        </authorList>
    </citation>
    <scope>NUCLEOTIDE SEQUENCE</scope>
    <source>
        <strain evidence="3">Dzin_1.0</strain>
        <tissue evidence="3">Leaf</tissue>
    </source>
</reference>
<keyword evidence="4" id="KW-1185">Reference proteome</keyword>
<protein>
    <recommendedName>
        <fullName evidence="5">BHLH domain-containing protein</fullName>
    </recommendedName>
</protein>
<evidence type="ECO:0000256" key="2">
    <source>
        <dbReference type="ARBA" id="ARBA00023163"/>
    </source>
</evidence>
<sequence>MRRRPVSSVRRRLRRMVSLREKKCNTGLVLKKLKKLKKIIPGCGDSGVETLLCRTAEYIFILEMQVNVLKSLSDLYGV</sequence>
<evidence type="ECO:0000256" key="1">
    <source>
        <dbReference type="ARBA" id="ARBA00023015"/>
    </source>
</evidence>
<evidence type="ECO:0000313" key="3">
    <source>
        <dbReference type="EMBL" id="KAJ0965718.1"/>
    </source>
</evidence>
<dbReference type="PANTHER" id="PTHR33124">
    <property type="entry name" value="TRANSCRIPTION FACTOR IBH1-LIKE 1"/>
    <property type="match status" value="1"/>
</dbReference>
<dbReference type="PANTHER" id="PTHR33124:SF9">
    <property type="entry name" value="TRANSCRIPTION FACTOR"/>
    <property type="match status" value="1"/>
</dbReference>
<dbReference type="Proteomes" id="UP001085076">
    <property type="component" value="Miscellaneous, Linkage group lg08"/>
</dbReference>
<name>A0A9D5H741_9LILI</name>
<dbReference type="AlphaFoldDB" id="A0A9D5H741"/>
<accession>A0A9D5H741</accession>
<evidence type="ECO:0000313" key="4">
    <source>
        <dbReference type="Proteomes" id="UP001085076"/>
    </source>
</evidence>
<comment type="caution">
    <text evidence="3">The sequence shown here is derived from an EMBL/GenBank/DDBJ whole genome shotgun (WGS) entry which is preliminary data.</text>
</comment>
<organism evidence="3 4">
    <name type="scientific">Dioscorea zingiberensis</name>
    <dbReference type="NCBI Taxonomy" id="325984"/>
    <lineage>
        <taxon>Eukaryota</taxon>
        <taxon>Viridiplantae</taxon>
        <taxon>Streptophyta</taxon>
        <taxon>Embryophyta</taxon>
        <taxon>Tracheophyta</taxon>
        <taxon>Spermatophyta</taxon>
        <taxon>Magnoliopsida</taxon>
        <taxon>Liliopsida</taxon>
        <taxon>Dioscoreales</taxon>
        <taxon>Dioscoreaceae</taxon>
        <taxon>Dioscorea</taxon>
    </lineage>
</organism>
<reference evidence="3" key="2">
    <citation type="journal article" date="2022" name="Hortic Res">
        <title>The genome of Dioscorea zingiberensis sheds light on the biosynthesis, origin and evolution of the medicinally important diosgenin saponins.</title>
        <authorList>
            <person name="Li Y."/>
            <person name="Tan C."/>
            <person name="Li Z."/>
            <person name="Guo J."/>
            <person name="Li S."/>
            <person name="Chen X."/>
            <person name="Wang C."/>
            <person name="Dai X."/>
            <person name="Yang H."/>
            <person name="Song W."/>
            <person name="Hou L."/>
            <person name="Xu J."/>
            <person name="Tong Z."/>
            <person name="Xu A."/>
            <person name="Yuan X."/>
            <person name="Wang W."/>
            <person name="Yang Q."/>
            <person name="Chen L."/>
            <person name="Sun Z."/>
            <person name="Wang K."/>
            <person name="Pan B."/>
            <person name="Chen J."/>
            <person name="Bao Y."/>
            <person name="Liu F."/>
            <person name="Qi X."/>
            <person name="Gang D.R."/>
            <person name="Wen J."/>
            <person name="Li J."/>
        </authorList>
    </citation>
    <scope>NUCLEOTIDE SEQUENCE</scope>
    <source>
        <strain evidence="3">Dzin_1.0</strain>
    </source>
</reference>